<keyword evidence="3" id="KW-0596">Phosphopantetheine</keyword>
<dbReference type="Gene3D" id="3.40.47.10">
    <property type="match status" value="5"/>
</dbReference>
<dbReference type="InterPro" id="IPR054514">
    <property type="entry name" value="RhiE-like_linker"/>
</dbReference>
<feature type="region of interest" description="Disordered" evidence="11">
    <location>
        <begin position="6757"/>
        <end position="6776"/>
    </location>
</feature>
<feature type="domain" description="Carrier" evidence="12">
    <location>
        <begin position="965"/>
        <end position="1041"/>
    </location>
</feature>
<feature type="domain" description="Carrier" evidence="12">
    <location>
        <begin position="4996"/>
        <end position="5073"/>
    </location>
</feature>
<dbReference type="Pfam" id="PF21394">
    <property type="entry name" value="Beta-ketacyl_N"/>
    <property type="match status" value="2"/>
</dbReference>
<evidence type="ECO:0000313" key="16">
    <source>
        <dbReference type="Proteomes" id="UP000238348"/>
    </source>
</evidence>
<dbReference type="InterPro" id="IPR049552">
    <property type="entry name" value="PKS_DH_N"/>
</dbReference>
<dbReference type="InterPro" id="IPR018201">
    <property type="entry name" value="Ketoacyl_synth_AS"/>
</dbReference>
<dbReference type="InterPro" id="IPR020841">
    <property type="entry name" value="PKS_Beta-ketoAc_synthase_dom"/>
</dbReference>
<dbReference type="Pfam" id="PF08242">
    <property type="entry name" value="Methyltransf_12"/>
    <property type="match status" value="2"/>
</dbReference>
<dbReference type="Proteomes" id="UP000238348">
    <property type="component" value="Chromosome"/>
</dbReference>
<feature type="domain" description="PKS/mFAS DH" evidence="14">
    <location>
        <begin position="652"/>
        <end position="932"/>
    </location>
</feature>
<feature type="region of interest" description="N-terminal hotdog fold" evidence="10">
    <location>
        <begin position="1730"/>
        <end position="1847"/>
    </location>
</feature>
<feature type="domain" description="Carrier" evidence="12">
    <location>
        <begin position="6675"/>
        <end position="6752"/>
    </location>
</feature>
<protein>
    <recommendedName>
        <fullName evidence="17">Polyketide synthase</fullName>
    </recommendedName>
</protein>
<dbReference type="InterPro" id="IPR014031">
    <property type="entry name" value="Ketoacyl_synth_C"/>
</dbReference>
<dbReference type="InterPro" id="IPR049490">
    <property type="entry name" value="C883_1060-like_KR_N"/>
</dbReference>
<evidence type="ECO:0000256" key="3">
    <source>
        <dbReference type="ARBA" id="ARBA00022450"/>
    </source>
</evidence>
<feature type="region of interest" description="C-terminal hotdog fold" evidence="10">
    <location>
        <begin position="790"/>
        <end position="932"/>
    </location>
</feature>
<dbReference type="InterPro" id="IPR049900">
    <property type="entry name" value="PKS_mFAS_DH"/>
</dbReference>
<dbReference type="PROSITE" id="PS52019">
    <property type="entry name" value="PKS_MFAS_DH"/>
    <property type="match status" value="2"/>
</dbReference>
<dbReference type="InterPro" id="IPR050091">
    <property type="entry name" value="PKS_NRPS_Biosynth_Enz"/>
</dbReference>
<dbReference type="Pfam" id="PF00550">
    <property type="entry name" value="PP-binding"/>
    <property type="match status" value="5"/>
</dbReference>
<evidence type="ECO:0000256" key="9">
    <source>
        <dbReference type="ARBA" id="ARBA00054155"/>
    </source>
</evidence>
<evidence type="ECO:0000256" key="6">
    <source>
        <dbReference type="ARBA" id="ARBA00022679"/>
    </source>
</evidence>
<comment type="function">
    <text evidence="9">Involved in production of the polyketide antibiotic thailandamide.</text>
</comment>
<sequence>MDDDMDKKRELLARLLEQRSAGRAPTAIAIVGVAGRYPKAPDLATFWERLRSGESCIGEIPADRWEADRYFDPDPDALCRYYTKRGGFLEGVDRFDPLLFNISPREAEAMDPQERIFLEIAWETLEDAGYTRRSLSRSGKVGVFAGVMNGNYGRLSAEAFARGAEMHAYSDFHAVANRVSYCFDFTGPSVAVDTACSSSLTAIHLACQSLAAGECRAALAGGVNLILHPLHYMRLSRMRMLSAEGRAKVFGAGADGFVDGEGAGAVLLKPLADALLDGDRIRAVIRGSAINAGGKTSGYTVPNPIAQAEVIAEALEQAGVDPRSISYIEAHGTGTDLGDPIEIAGLTRAYRRFTDAVGFCAIGSAKTNIGHLEAAAGIAGLTKVLLQLEHGELAPSLHASRTNPKIDFARSPFFVQQEAAPWRAHATAAGEEPRRAAVSSFGAGGSNAHLLVEEHRPRPAAQCAPGLRLILLSAATAPQLSELAQRVLGFVREAARREGPGGATALLARLAYTLMVGREVLEHRLAFVAGSIDDVIGGLERYLARGSDAEGLFTGALSGDSRDAAPLAGDAERRAEELLQQGRLDELARAWAGGLDVAWREVIGERPPLLPLPHYPFARERYWATAHPAEAPAGSAQAGQPAAAPAGPARAAASLGGAEPAAHPGQRGGVFRKTLRPADPLTRDHRVSGRPAVAGIAYVELAIAAAASLAGEADPGAIRVEDLVFSNVCWVDEQREIRVALEQAGDHLAFRVESGAEDQPVVHATGLLATRAPRGGAERQPIEDIRARCAHLVVEGDDLYRRFGAAGVEYGPCFRGIARLFVGKGEALAEIAFPAEVEREAASYRLPAMVIDAAIQAVAGLIAEREEDGRGPRVPVAMEAIEVSARLGLRGFAYVRASGPDRFYIAVLGLDGEVLARVRGASFRALPAREPATVQTDAGGQRDDAAPKAQRPRGPAAEARSQAPELRERTIDYLRRVFSGPLRLSAARIDPKARFDRYGIDSLLVLQLMKELEKDLGPLSSSLLFELQTIDALADHLCAHHAARLGELLGVSSSAAAPARAPAAAPAQPLAAASSGVAASRGPRLEAGRSEPIAVIGMSGRYPMAAHLEAFWDNLKAGRDCIRELPLDRRPQWERLVPEAAPSDVRVPSGGFLDAVDAFDARLFHISPREAARMDPQERLFLETAWSLFEDAGYPRRRIEALGGRVGVFVGVMNAHYELAGGDPSARDAASDGLASFWSIANRVSYAFDLYGPSMAVDTACSSSLTAVHLACESLRRGECEMAIAGGVNLVLHPLHLLRLQAMNMLSRAGRSRSFGAGADGFVDGEGVGAVLLKPLKKSLEDGDRIDAVILGSALSAGGRTSGYTVPNPRAQARAIADALEATGVDARTVSYVEAHGTGTDLGDPIEIAGLAEAYGREAAGRGSCAIGTVKSNVGHLESAAGIVGLTKVILMMRHREFVPTLHADPPNPRIDFERTPFRLQREAGPWQRPVIEGQGERRVAPRRAGISSFGAGGANAHVVVEEFIPEGAHVVVEELTAGAAGAAAIAPAPPSSPAIVPLSARNEERLRAHAENLAAWLDRHLAEGPASGSRPDLADIAYSLQVGREAMEARLVVLASSLEELRDALSRFARGDASAERPLFHVLAEGDALPLDGDELRPVIEGLVARGDRARLAELWVKGADVDFRLLPESRGRRVLSLPAYPFARTRYWIAPRARGGERGAASAGARLHPLLDENASTLEACELLTRLDERSRFLRDHRLGGQGVLPGAALLEIARAASAQAGAQAWGARSFRWSSPLVVAEAPVVLRTRLAAAGGVVEAELYTLGPDGDRRVHARGSLLSGDHAAALDAGAGLDLDAIRARCPTALAGEVCYERFEGVGLHVGPAHRVIERLLSGAGEVLAELSLPSVEEGDEQLLLHPALLDGALHAIAPLVEELGGAPALYVPSSISGAAWATPWPRSCAAHVTFAGPRGRGREGDGALRFRIRMADAAGRLLLSIDDVEVRRIEPRPGPSAPDRLFLRPVWRLAPLTAPPAEPPAGDVLVVDRDDRLVRALRARGCSATLVVPGDACLEGEDRWTVRPTCEEDLRALLDAQARRGRAPRVVVFRWDERTSIDAAAALAWLEGDFSSVVLWCRALLAAGSEDVRVLCAIQGAGEELAPEVAAFGELGKCVALEDPRLHLRVVALPASASAEESAALLLREAAAPDEERTVSYRAGARQMRAWDEVRPTTGPAALLKRRGVYVITGGLGGIASALAERLAARLAARLVLCGRSPADERVERALEALRALGGEALYVPADVRDGAAVRRLIDAARARFGSIDGVVHAAGTIRDSLFLRKAPAEMMAVLAPKILGALHLDEATRDERLDFFALCSSWTVVRGNPGQADYAYANSFLDHLAGVRERRRSQGERRGQTVSFVWSAWDVAGMPVDPATKQRLRDEAGLVPLTPDRGYEAFEAGLGLGAPQLLVVDGDAAQIRTAWRSRDRRAAPPLPEARGGGAASRGDAPSGSDVALGGGAARGGDDVPIAAIERLIKEVVAVEVSLRPEEIDAREPFHKLGIDSVMVMHMTQALERTFGELPKTLFFEYPSVAELGRYLMAHRREACLRAFAPRSPEPSSAAESAATSAAQAPPAASRAPATTLGPAAVGPAAMVGPGDAPARRRSSGTDEPIAIVGMSGRYPMANDLAAFWRNLAEGRDCIREIPADRWDHSAYYDPTRHKPGKTYLRWGGFLDGVDRFDAQFFMVTPREAQILDPQERLFLETAWHAVEDAGYTRASLRGARVGVFVGVMYGEYPLVTGGEAGADGMPPGSSFASIANRVSHVLDLRGPSLAVDTMCSSSLTALHLAVGSIRNGECDAALVGGVNLSLHPHKFLLLGQGGFGATDGRCRSFGAGGDGYVPGEGVGAVLLKPLSKAIADGDTIYATIVTSRVNHGGRSNGYTVPNPTAQAEVVGEALRAAGWDPGTVGYVEAHGTGTALGDPIEIRGLATAFGGQPSRGPACALGSVKSNIGHLESAAGIAGLTKVILQMQHGKLVPSIHADRLNPNVDWASVPFQVQRELAPWAPRSEERDGVRQTLPRRAGLSAFGAGGSNAHVLVEEYVPPEAPLAERRAEGPHLFVLSAVSDERLRAYAEALAEHLEQPAPRGPREPADVAYTLQVGREPFAARLAVVASDLSELAARLRGWLRGDPGSGVLASVAAKVTAEALDPGEPRSAQELEELGRRWISGASIAWPALWRGQARRRTPLPGYPFASARHWIRPARGEAAPGGGENGAGEHGWAPVAAAPVALAEAAPVARAAAAPVARAAAAPVARAAAAPVALAASSGENGAGEHGWAPAAAAPVALAAGSGANGAAGGANGAAGGAASGSMGHGAMPPPPPSPGAELALFEPAWREAPLPADGGALPGGSVLVLDADGRFAEALRAVVARVQPAWKFTHALLGSAFHALEDGRYEVDATRRDDWERLLDALEARGATPTHILLCPAAAPPGSGEWAIRRQLNAGLYPVVALCQALLARTSAASTQLLVVDRQPSREDPASLPLYAPLAALARSLRSESSRVIARVVHVVGAPEALADRIWEETRDAAPEVWLRDGRRLARRFSRSGPAPRRDGAPAIRMGGAYVIAGASKGVGRLFARHLAERFDARLVLCGRSEPDPALRAELAAHERAGRRVRYVRADVSRREDVAALLREARAFLGEIHGVLHCAMVQRDGHLAHKRAEDIEAVLAPKVHGTVLLDEATSDDPLDWFAVTSSLAGLIGSATQTDYVFATGFQDEYMGYRERLRAEGKRRGKSLSVDWPLWEEGGTRVEQVLADHVRAQTGVAQLPTHKGIEAFERALRADSSQVVVLYGRLDRADDLLGGAALGERLAGARSDAAARSDDASRGGDLQRRTEAYVCDLIADVTGRPRESIAPNVAFADYGFDSIVLSHLKARLEEDIAEISPATVLAHPSVQALSSFLLAEHRERVLSVLGRRGGGEAAASGAGAAGDDRGAGSAQQAAAPAIPVERQDPLAFDGGLRPEPRRAPAPAATSRDDDAIAVIGIAGRYPGARNPGELWQRLLAGQSGITAVPAERWRTADGQRASGAFLEGVDRFDPLFFQMTPLEAEQASPEERLLLETAWEALEDAAIRPSSLRGRPVGVFVGMTTHTYPLLTREQDSRGAPALDGAHFRVANRLSIFFDLLGPSFAVDTACSSSLVALHLACQSIRSGDCEAALVGGANLYLHPSKFVNLSRARLLGARPDRGVYAADGDGFIPGEGVGVVVLKPLRDALRDGDPVHAVILGSKIRHKGKGGGASLPSPKEQAAVAAEALAQSAVDPGTVGLVEVQATGSSLADAAEWAALQQVYGGKAAARGLRCAVSALSGHLGHSEGASGVAQLTAVLLQMRHGRVAPVRFPDRLNPEVNLARSTLALPSEPTPWEPVWVEGGAGGTRAVRRAGISSVGVGGTMVHVVLEAEAGAPRASAELGARAPRAELVLLTARTRDGLVEQVRRLHRFLVTEAAQEAEPIRLGDLAWTLTIGREHFAERLALVVESKEQLAAALGALAAGQRPACPTFAGTAAADDGHGAAAASPPPRDLEEAARRFVKGASADALGLTSGPPGRRLRLPTYPFERRRCWPHDDAVVTAAGPLPAGAAGPLPTRAAEALPARAAAEAPAAAAGGNAAAGYYNHVLSALDVSSSSGANDHLILAPFTERVDGFSWVLTFADPERHAEHYRLALEKQQELKQMLFRGVDLTRATRALDIGCGLGTDLMTLARAYPNLRADGFNITSRQVEVARRRIDAAGLSDRVCVHEADSSRTPFPGRYDLVIGFEVGVHIQDKDGLFSNIARHLSDSGRVLLADVVARTAAPVHKPELGHYTSTEAELARCLARSGLRVESCVDASREVANFLDDPRFEENLAALHRAHPALEQVAPMHRGWLRFGKALALGLFRYVALTLRKSRPDEAEAAVAEENLAAFVGSRSYSEVIRGAAPLSRASSPAAGAREASAPVADVAARVAEIVRGVLRMQPHELDIDARFADFGVDSLQGLQVLESINRELGLSLEVHALYDHASVRDLSRHVAKIYAERRPAPRAAEHHEARAAAPSSGCVAVIGMAGRFPGAGDVFSFWENLRGGVESVREVPGDRWDAKRYYEAGASSDSIKTLSKWGGFLEGVDRFDGGFFGIAPAEGRLMDPQQRLMLEACWAALEDAGYARKARGARCGVCIGVLGGDYQDILRESGGDDQYRAHAMIGNATSILAARIAYFLDLKGGAVSLDTACSSSLVAVHKACQELVTGEADLMIAGGVTLYLTVRPYIMMSRAGMLSPTGQCRAFDDGADGIVPGEAVGAVVLKRLEDALRDGDRIDGIIRASGMNQDGRTNGITAPSAASQEALLLDVWRKAGIDPESISLIEAHGTGTPLGDPIEIAALTSAFRRSTDRRRVCAIGSVKSNIGHTSGAAGVVSLIKALLAMRHREIPPSLHFARPNRHTKLDESPFYVSDRLHPWQQPAGGPRRAAVSSFGFSGTNCHVVVEEHVAPKPLRRPEAVQIVVLSARTEERLRAYAEALRAFLAKRRGAADLPGLDEIAFTLQVCRTPMPARLAVVASSVDELVAQLSAYLDGREDGRSLVSGLLGRRDDVGGGAPALAAPGFQELTPERARELSRLWVAGGEIAWQQLYRDPLPAKVALPLYPFERERHWVGAAVDAATAAVVDAPPARAQRAPRYRVEELCYEPRWLPAPLDEASPDLRPIRPIFRGSLPEDRDGVVLVVIPEGLSAAVRVIEAWHPGRRTIAVTLSAPNGHRPDGPFEVDASDPAGWSNLLASLQGRGIGALHTVYFLGGLRAGNEPLPLDPRAVSRSTELGVIALYRLSRALIAHGALGRTPIEIKIAMANVHRVRAEDAARPHFAELHGFAMTLSQEFPTARVTSIDLDLHDLSDLRSADELAARLQPLRREPPMLTGEPIAIRGGRRWVRRLFQVAMPEPAAPVYRDRGVYLILGGAGGVGRELCRDLARRYKARLVIVGRSPLDEARRRLLSEIEAAGGEALYVRADAADLDSMRGAVSVARARFGRIAGAFHSGLVLSRETLRELDEQSLRAVLAPKVVGSVAFYESLRDEPLDFMAFFSSALSFACTEGRSHYAAASTFEDAYVCSLIGRAPFPVLLVNWGVWDVNEIDPAGRARLEGQGVSFFAPEDGIEALRRVLDRRAGQFLCMALDEHGREQVGIVAGHAAPPQPEPRAPEPLPSGPLAPARRSILPELPAIIPPPDPALVERLRSASDELEPFVHLLLLDAFQRMGRLLGRGERYEPARLAADLRIVPARQRQFDALLTILEKAGFVTRHAGELVSTGEIDRLVASGTLASLDQGRERLLQRFPEVKSQLKVVSLCAQRLPEILRGEVPATDVLFADPSNLENIYGGNTTAAYFNGLVATVFEAYVGARLAELPPGERVAIVEIGGGTGSTTGPVLKASGRFKDRISYTFTDLSRAFIALAQRRFKPAHPFLEGRVLDIERDVVEQGFSAGSYDMVIAANVLHATRNIRGTIRHARSLLKPGGLMVLYEVTRNLDLLTIIFGCLDGWWLYTDPEQRIPHSPISNVSTWFRLLREEGFTVGGAFGEGDGSPDAWYQAVLVAERADLPARQPAAPEIKAAPPPVAAPPRAELPAAQPAAPEIKAAPPPAAPPPRAGEREARIERFVIDSLCNVLQIDRDKLDLDQPFLEMGVDSIMGVDIINNLNKELDVRLKTTDLFSLTTPRMLLDHLMKTASAPAAPAPAPAALAPAPAAPAPAPAALAPAPAALAPAPAALAPASPFASAGPPSAPAVAHFSTSPVAETGSDEELGDLLRRLGSGESVELDGLLELSRSSAQ</sequence>
<dbReference type="InterPro" id="IPR057326">
    <property type="entry name" value="KR_dom"/>
</dbReference>
<dbReference type="PROSITE" id="PS50075">
    <property type="entry name" value="CARRIER"/>
    <property type="match status" value="5"/>
</dbReference>
<dbReference type="SMART" id="SM00828">
    <property type="entry name" value="PKS_MT"/>
    <property type="match status" value="1"/>
</dbReference>
<feature type="region of interest" description="Disordered" evidence="11">
    <location>
        <begin position="3359"/>
        <end position="3388"/>
    </location>
</feature>
<feature type="compositionally biased region" description="Gly residues" evidence="11">
    <location>
        <begin position="3359"/>
        <end position="3369"/>
    </location>
</feature>
<feature type="active site" description="Proton acceptor; for dehydratase activity" evidence="10">
    <location>
        <position position="685"/>
    </location>
</feature>
<keyword evidence="8" id="KW-0511">Multifunctional enzyme</keyword>
<dbReference type="SMART" id="SM00826">
    <property type="entry name" value="PKS_DH"/>
    <property type="match status" value="2"/>
</dbReference>
<feature type="compositionally biased region" description="Pro residues" evidence="11">
    <location>
        <begin position="6663"/>
        <end position="6672"/>
    </location>
</feature>
<dbReference type="InterPro" id="IPR036291">
    <property type="entry name" value="NAD(P)-bd_dom_sf"/>
</dbReference>
<comment type="pathway">
    <text evidence="2">Antibiotic biosynthesis.</text>
</comment>
<dbReference type="GO" id="GO:0031177">
    <property type="term" value="F:phosphopantetheine binding"/>
    <property type="evidence" value="ECO:0007669"/>
    <property type="project" value="InterPro"/>
</dbReference>
<dbReference type="SMART" id="SM00822">
    <property type="entry name" value="PKS_KR"/>
    <property type="match status" value="3"/>
</dbReference>
<dbReference type="InterPro" id="IPR042104">
    <property type="entry name" value="PKS_dehydratase_sf"/>
</dbReference>
<proteinExistence type="predicted"/>
<feature type="compositionally biased region" description="Low complexity" evidence="11">
    <location>
        <begin position="2504"/>
        <end position="2515"/>
    </location>
</feature>
<dbReference type="Pfam" id="PF08659">
    <property type="entry name" value="KR"/>
    <property type="match status" value="3"/>
</dbReference>
<dbReference type="PROSITE" id="PS00012">
    <property type="entry name" value="PHOSPHOPANTETHEINE"/>
    <property type="match status" value="3"/>
</dbReference>
<evidence type="ECO:0000256" key="5">
    <source>
        <dbReference type="ARBA" id="ARBA00022553"/>
    </source>
</evidence>
<dbReference type="Gene3D" id="3.40.50.720">
    <property type="entry name" value="NAD(P)-binding Rossmann-like Domain"/>
    <property type="match status" value="3"/>
</dbReference>
<dbReference type="InterPro" id="IPR014030">
    <property type="entry name" value="Ketoacyl_synth_N"/>
</dbReference>
<dbReference type="InterPro" id="IPR036736">
    <property type="entry name" value="ACP-like_sf"/>
</dbReference>
<evidence type="ECO:0008006" key="17">
    <source>
        <dbReference type="Google" id="ProtNLM"/>
    </source>
</evidence>
<feature type="compositionally biased region" description="Low complexity" evidence="11">
    <location>
        <begin position="6645"/>
        <end position="6662"/>
    </location>
</feature>
<dbReference type="Gene3D" id="3.10.129.110">
    <property type="entry name" value="Polyketide synthase dehydratase"/>
    <property type="match status" value="2"/>
</dbReference>
<feature type="region of interest" description="Disordered" evidence="11">
    <location>
        <begin position="6795"/>
        <end position="6825"/>
    </location>
</feature>
<feature type="compositionally biased region" description="Low complexity" evidence="11">
    <location>
        <begin position="6795"/>
        <end position="6804"/>
    </location>
</feature>
<feature type="domain" description="Ketosynthase family 3 (KS3)" evidence="13">
    <location>
        <begin position="2670"/>
        <end position="3101"/>
    </location>
</feature>
<gene>
    <name evidence="15" type="ORF">SOCE26_050520</name>
</gene>
<keyword evidence="7" id="KW-0677">Repeat</keyword>
<dbReference type="GO" id="GO:0005886">
    <property type="term" value="C:plasma membrane"/>
    <property type="evidence" value="ECO:0007669"/>
    <property type="project" value="TreeGrafter"/>
</dbReference>
<evidence type="ECO:0000256" key="10">
    <source>
        <dbReference type="PROSITE-ProRule" id="PRU01363"/>
    </source>
</evidence>
<dbReference type="InterPro" id="IPR020806">
    <property type="entry name" value="PKS_PP-bd"/>
</dbReference>
<dbReference type="InterPro" id="IPR009081">
    <property type="entry name" value="PP-bd_ACP"/>
</dbReference>
<dbReference type="GO" id="GO:0004315">
    <property type="term" value="F:3-oxoacyl-[acyl-carrier-protein] synthase activity"/>
    <property type="evidence" value="ECO:0007669"/>
    <property type="project" value="InterPro"/>
</dbReference>
<keyword evidence="6" id="KW-0808">Transferase</keyword>
<evidence type="ECO:0000256" key="4">
    <source>
        <dbReference type="ARBA" id="ARBA00022490"/>
    </source>
</evidence>
<reference evidence="15 16" key="1">
    <citation type="submission" date="2015-09" db="EMBL/GenBank/DDBJ databases">
        <title>Sorangium comparison.</title>
        <authorList>
            <person name="Zaburannyi N."/>
            <person name="Bunk B."/>
            <person name="Overmann J."/>
            <person name="Mueller R."/>
        </authorList>
    </citation>
    <scope>NUCLEOTIDE SEQUENCE [LARGE SCALE GENOMIC DNA]</scope>
    <source>
        <strain evidence="15 16">So ce26</strain>
    </source>
</reference>
<feature type="active site" description="Proton donor; for dehydratase activity" evidence="10">
    <location>
        <position position="852"/>
    </location>
</feature>
<feature type="domain" description="Ketosynthase family 3 (KS3)" evidence="13">
    <location>
        <begin position="25"/>
        <end position="454"/>
    </location>
</feature>
<dbReference type="PANTHER" id="PTHR43775">
    <property type="entry name" value="FATTY ACID SYNTHASE"/>
    <property type="match status" value="1"/>
</dbReference>
<evidence type="ECO:0000259" key="13">
    <source>
        <dbReference type="PROSITE" id="PS52004"/>
    </source>
</evidence>
<evidence type="ECO:0000256" key="2">
    <source>
        <dbReference type="ARBA" id="ARBA00004792"/>
    </source>
</evidence>
<evidence type="ECO:0000259" key="14">
    <source>
        <dbReference type="PROSITE" id="PS52019"/>
    </source>
</evidence>
<feature type="region of interest" description="Disordered" evidence="11">
    <location>
        <begin position="6217"/>
        <end position="6236"/>
    </location>
</feature>
<evidence type="ECO:0000256" key="1">
    <source>
        <dbReference type="ARBA" id="ARBA00004496"/>
    </source>
</evidence>
<feature type="region of interest" description="Disordered" evidence="11">
    <location>
        <begin position="6635"/>
        <end position="6674"/>
    </location>
</feature>
<evidence type="ECO:0000313" key="15">
    <source>
        <dbReference type="EMBL" id="AUX43602.1"/>
    </source>
</evidence>
<dbReference type="Pfam" id="PF22336">
    <property type="entry name" value="RhiE-like_linker"/>
    <property type="match status" value="5"/>
</dbReference>
<dbReference type="InterPro" id="IPR006162">
    <property type="entry name" value="Ppantetheine_attach_site"/>
</dbReference>
<evidence type="ECO:0000256" key="7">
    <source>
        <dbReference type="ARBA" id="ARBA00022737"/>
    </source>
</evidence>
<feature type="domain" description="Ketosynthase family 3 (KS3)" evidence="13">
    <location>
        <begin position="4039"/>
        <end position="4460"/>
    </location>
</feature>
<feature type="region of interest" description="Disordered" evidence="11">
    <location>
        <begin position="929"/>
        <end position="964"/>
    </location>
</feature>
<feature type="active site" description="Proton acceptor; for dehydratase activity" evidence="10">
    <location>
        <position position="1759"/>
    </location>
</feature>
<feature type="domain" description="Carrier" evidence="12">
    <location>
        <begin position="2530"/>
        <end position="2603"/>
    </location>
</feature>
<dbReference type="Pfam" id="PF02801">
    <property type="entry name" value="Ketoacyl-synt_C"/>
    <property type="match status" value="5"/>
</dbReference>
<accession>A0A2L0EWD6</accession>
<dbReference type="Gene3D" id="3.40.50.150">
    <property type="entry name" value="Vaccinia Virus protein VP39"/>
    <property type="match status" value="2"/>
</dbReference>
<dbReference type="SUPFAM" id="SSF47336">
    <property type="entry name" value="ACP-like"/>
    <property type="match status" value="5"/>
</dbReference>
<feature type="domain" description="Carrier" evidence="12">
    <location>
        <begin position="3891"/>
        <end position="3967"/>
    </location>
</feature>
<feature type="compositionally biased region" description="Low complexity" evidence="11">
    <location>
        <begin position="2614"/>
        <end position="2660"/>
    </location>
</feature>
<dbReference type="SUPFAM" id="SSF53901">
    <property type="entry name" value="Thiolase-like"/>
    <property type="match status" value="5"/>
</dbReference>
<feature type="region of interest" description="C-terminal hotdog fold" evidence="10">
    <location>
        <begin position="1865"/>
        <end position="2014"/>
    </location>
</feature>
<feature type="compositionally biased region" description="Low complexity" evidence="11">
    <location>
        <begin position="632"/>
        <end position="662"/>
    </location>
</feature>
<dbReference type="FunFam" id="3.40.47.10:FF:000019">
    <property type="entry name" value="Polyketide synthase type I"/>
    <property type="match status" value="4"/>
</dbReference>
<dbReference type="Gene3D" id="1.10.1240.100">
    <property type="match status" value="5"/>
</dbReference>
<dbReference type="InterPro" id="IPR020807">
    <property type="entry name" value="PKS_DH"/>
</dbReference>
<feature type="domain" description="PKS/mFAS DH" evidence="14">
    <location>
        <begin position="1730"/>
        <end position="2014"/>
    </location>
</feature>
<feature type="domain" description="Ketosynthase family 3 (KS3)" evidence="13">
    <location>
        <begin position="1090"/>
        <end position="1523"/>
    </location>
</feature>
<dbReference type="InterPro" id="IPR049551">
    <property type="entry name" value="PKS_DH_C"/>
</dbReference>
<dbReference type="PROSITE" id="PS00606">
    <property type="entry name" value="KS3_1"/>
    <property type="match status" value="4"/>
</dbReference>
<dbReference type="CDD" id="cd02440">
    <property type="entry name" value="AdoMet_MTases"/>
    <property type="match status" value="1"/>
</dbReference>
<dbReference type="SMART" id="SM00823">
    <property type="entry name" value="PKS_PP"/>
    <property type="match status" value="5"/>
</dbReference>
<dbReference type="Pfam" id="PF21089">
    <property type="entry name" value="PKS_DH_N"/>
    <property type="match status" value="2"/>
</dbReference>
<dbReference type="PROSITE" id="PS52004">
    <property type="entry name" value="KS3_2"/>
    <property type="match status" value="5"/>
</dbReference>
<dbReference type="InterPro" id="IPR013217">
    <property type="entry name" value="Methyltransf_12"/>
</dbReference>
<dbReference type="InterPro" id="IPR016039">
    <property type="entry name" value="Thiolase-like"/>
</dbReference>
<dbReference type="SUPFAM" id="SSF53335">
    <property type="entry name" value="S-adenosyl-L-methionine-dependent methyltransferases"/>
    <property type="match status" value="2"/>
</dbReference>
<evidence type="ECO:0000259" key="12">
    <source>
        <dbReference type="PROSITE" id="PS50075"/>
    </source>
</evidence>
<dbReference type="GO" id="GO:0005737">
    <property type="term" value="C:cytoplasm"/>
    <property type="evidence" value="ECO:0007669"/>
    <property type="project" value="UniProtKB-SubCell"/>
</dbReference>
<comment type="subcellular location">
    <subcellularLocation>
        <location evidence="1">Cytoplasm</location>
    </subcellularLocation>
</comment>
<dbReference type="SMART" id="SM00825">
    <property type="entry name" value="PKS_KS"/>
    <property type="match status" value="5"/>
</dbReference>
<feature type="compositionally biased region" description="Low complexity" evidence="11">
    <location>
        <begin position="6757"/>
        <end position="6768"/>
    </location>
</feature>
<dbReference type="EMBL" id="CP012673">
    <property type="protein sequence ID" value="AUX43602.1"/>
    <property type="molecule type" value="Genomic_DNA"/>
</dbReference>
<dbReference type="GO" id="GO:0006633">
    <property type="term" value="P:fatty acid biosynthetic process"/>
    <property type="evidence" value="ECO:0007669"/>
    <property type="project" value="InterPro"/>
</dbReference>
<dbReference type="CDD" id="cd00833">
    <property type="entry name" value="PKS"/>
    <property type="match status" value="5"/>
</dbReference>
<feature type="region of interest" description="Disordered" evidence="11">
    <location>
        <begin position="3983"/>
        <end position="4037"/>
    </location>
</feature>
<evidence type="ECO:0000256" key="8">
    <source>
        <dbReference type="ARBA" id="ARBA00023268"/>
    </source>
</evidence>
<feature type="compositionally biased region" description="Pro residues" evidence="11">
    <location>
        <begin position="6221"/>
        <end position="6236"/>
    </location>
</feature>
<dbReference type="SMART" id="SM01294">
    <property type="entry name" value="PKS_PP_betabranch"/>
    <property type="match status" value="3"/>
</dbReference>
<feature type="region of interest" description="Disordered" evidence="11">
    <location>
        <begin position="2614"/>
        <end position="2671"/>
    </location>
</feature>
<dbReference type="SUPFAM" id="SSF51735">
    <property type="entry name" value="NAD(P)-binding Rossmann-fold domains"/>
    <property type="match status" value="6"/>
</dbReference>
<feature type="region of interest" description="Disordered" evidence="11">
    <location>
        <begin position="632"/>
        <end position="672"/>
    </location>
</feature>
<dbReference type="InterPro" id="IPR020803">
    <property type="entry name" value="MeTfrase_dom"/>
</dbReference>
<dbReference type="PANTHER" id="PTHR43775:SF37">
    <property type="entry name" value="SI:DKEY-61P9.11"/>
    <property type="match status" value="1"/>
</dbReference>
<dbReference type="CDD" id="cd08953">
    <property type="entry name" value="KR_2_SDR_x"/>
    <property type="match status" value="3"/>
</dbReference>
<dbReference type="InterPro" id="IPR013968">
    <property type="entry name" value="PKS_KR"/>
</dbReference>
<feature type="region of interest" description="N-terminal hotdog fold" evidence="10">
    <location>
        <begin position="652"/>
        <end position="775"/>
    </location>
</feature>
<feature type="region of interest" description="Disordered" evidence="11">
    <location>
        <begin position="2483"/>
        <end position="2519"/>
    </location>
</feature>
<feature type="domain" description="Ketosynthase family 3 (KS3)" evidence="13">
    <location>
        <begin position="5095"/>
        <end position="5522"/>
    </location>
</feature>
<dbReference type="GO" id="GO:0004312">
    <property type="term" value="F:fatty acid synthase activity"/>
    <property type="evidence" value="ECO:0007669"/>
    <property type="project" value="TreeGrafter"/>
</dbReference>
<dbReference type="GO" id="GO:0071770">
    <property type="term" value="P:DIM/DIP cell wall layer assembly"/>
    <property type="evidence" value="ECO:0007669"/>
    <property type="project" value="TreeGrafter"/>
</dbReference>
<dbReference type="Pfam" id="PF14765">
    <property type="entry name" value="PS-DH"/>
    <property type="match status" value="2"/>
</dbReference>
<keyword evidence="5" id="KW-0597">Phosphoprotein</keyword>
<keyword evidence="4" id="KW-0963">Cytoplasm</keyword>
<name>A0A2L0EWD6_SORCE</name>
<dbReference type="InterPro" id="IPR029063">
    <property type="entry name" value="SAM-dependent_MTases_sf"/>
</dbReference>
<dbReference type="Gene3D" id="1.10.1200.10">
    <property type="entry name" value="ACP-like"/>
    <property type="match status" value="5"/>
</dbReference>
<organism evidence="15 16">
    <name type="scientific">Sorangium cellulosum</name>
    <name type="common">Polyangium cellulosum</name>
    <dbReference type="NCBI Taxonomy" id="56"/>
    <lineage>
        <taxon>Bacteria</taxon>
        <taxon>Pseudomonadati</taxon>
        <taxon>Myxococcota</taxon>
        <taxon>Polyangia</taxon>
        <taxon>Polyangiales</taxon>
        <taxon>Polyangiaceae</taxon>
        <taxon>Sorangium</taxon>
    </lineage>
</organism>
<feature type="active site" description="Proton donor; for dehydratase activity" evidence="10">
    <location>
        <position position="1925"/>
    </location>
</feature>
<dbReference type="Pfam" id="PF00109">
    <property type="entry name" value="ketoacyl-synt"/>
    <property type="match status" value="5"/>
</dbReference>
<evidence type="ECO:0000256" key="11">
    <source>
        <dbReference type="SAM" id="MobiDB-lite"/>
    </source>
</evidence>